<dbReference type="Proteomes" id="UP000190064">
    <property type="component" value="Unassembled WGS sequence"/>
</dbReference>
<sequence length="157" mass="18197">MSFEVFTLGEHRYKVSKDFYSVQLELIHAIELISKLDEQLGLNPPQSQGEPNFIHLGRKLLSTLTHMDSKSMQMLMHTASRDQLVDIMRTVKGSKLENRLMTHTTKRNRQAIQTDVLYNQPIKPVEALRAYTDFFALVERLIEAEQITLVDPDGEYY</sequence>
<comment type="caution">
    <text evidence="2">The sequence shown here is derived from an EMBL/GenBank/DDBJ whole genome shotgun (WGS) entry which is preliminary data.</text>
</comment>
<name>A0A1T1HG07_OCELI</name>
<gene>
    <name evidence="2" type="ORF">BTA35_0204095</name>
</gene>
<dbReference type="InterPro" id="IPR023087">
    <property type="entry name" value="Flg_Motor_Flig_C"/>
</dbReference>
<keyword evidence="3" id="KW-1185">Reference proteome</keyword>
<feature type="domain" description="Flagellar motor switch protein FliG C-terminal" evidence="1">
    <location>
        <begin position="63"/>
        <end position="149"/>
    </location>
</feature>
<dbReference type="SUPFAM" id="SSF48029">
    <property type="entry name" value="FliG"/>
    <property type="match status" value="1"/>
</dbReference>
<evidence type="ECO:0000313" key="2">
    <source>
        <dbReference type="EMBL" id="OOV88670.1"/>
    </source>
</evidence>
<proteinExistence type="predicted"/>
<accession>A0A1T1HG07</accession>
<dbReference type="Gene3D" id="1.10.220.30">
    <property type="match status" value="1"/>
</dbReference>
<reference evidence="2" key="1">
    <citation type="submission" date="2017-02" db="EMBL/GenBank/DDBJ databases">
        <title>Draft Genome Sequence of the Salt Water Bacterium Oceanospirillum linum ATCC 11336.</title>
        <authorList>
            <person name="Trachtenberg A.M."/>
            <person name="Carney J.G."/>
            <person name="Linnane J.D."/>
            <person name="Rheaume B.A."/>
            <person name="Pitts N.L."/>
            <person name="Mykles D.L."/>
            <person name="Maclea K.S."/>
        </authorList>
    </citation>
    <scope>NUCLEOTIDE SEQUENCE [LARGE SCALE GENOMIC DNA]</scope>
    <source>
        <strain evidence="2">ATCC 11336</strain>
    </source>
</reference>
<organism evidence="2 3">
    <name type="scientific">Oceanospirillum linum</name>
    <dbReference type="NCBI Taxonomy" id="966"/>
    <lineage>
        <taxon>Bacteria</taxon>
        <taxon>Pseudomonadati</taxon>
        <taxon>Pseudomonadota</taxon>
        <taxon>Gammaproteobacteria</taxon>
        <taxon>Oceanospirillales</taxon>
        <taxon>Oceanospirillaceae</taxon>
        <taxon>Oceanospirillum</taxon>
    </lineage>
</organism>
<dbReference type="InterPro" id="IPR011002">
    <property type="entry name" value="FliG_a-hlx"/>
</dbReference>
<protein>
    <recommendedName>
        <fullName evidence="1">Flagellar motor switch protein FliG C-terminal domain-containing protein</fullName>
    </recommendedName>
</protein>
<dbReference type="AlphaFoldDB" id="A0A1T1HG07"/>
<dbReference type="RefSeq" id="WP_077243115.1">
    <property type="nucleotide sequence ID" value="NZ_FXTS01000004.1"/>
</dbReference>
<evidence type="ECO:0000313" key="3">
    <source>
        <dbReference type="Proteomes" id="UP000190064"/>
    </source>
</evidence>
<dbReference type="EMBL" id="MTSD02000001">
    <property type="protein sequence ID" value="OOV88670.1"/>
    <property type="molecule type" value="Genomic_DNA"/>
</dbReference>
<evidence type="ECO:0000259" key="1">
    <source>
        <dbReference type="Pfam" id="PF01706"/>
    </source>
</evidence>
<dbReference type="Pfam" id="PF01706">
    <property type="entry name" value="FliG_C"/>
    <property type="match status" value="1"/>
</dbReference>